<comment type="caution">
    <text evidence="1">The sequence shown here is derived from an EMBL/GenBank/DDBJ whole genome shotgun (WGS) entry which is preliminary data.</text>
</comment>
<keyword evidence="2" id="KW-1185">Reference proteome</keyword>
<dbReference type="EMBL" id="JAPMUA010000006">
    <property type="protein sequence ID" value="MDG3587189.1"/>
    <property type="molecule type" value="Genomic_DNA"/>
</dbReference>
<organism evidence="1 2">
    <name type="scientific">Galbibacter pacificus</name>
    <dbReference type="NCBI Taxonomy" id="2996052"/>
    <lineage>
        <taxon>Bacteria</taxon>
        <taxon>Pseudomonadati</taxon>
        <taxon>Bacteroidota</taxon>
        <taxon>Flavobacteriia</taxon>
        <taxon>Flavobacteriales</taxon>
        <taxon>Flavobacteriaceae</taxon>
        <taxon>Galbibacter</taxon>
    </lineage>
</organism>
<dbReference type="RefSeq" id="WP_277901100.1">
    <property type="nucleotide sequence ID" value="NZ_JAPMUA010000006.1"/>
</dbReference>
<protein>
    <submittedName>
        <fullName evidence="1">Uncharacterized protein</fullName>
    </submittedName>
</protein>
<accession>A0ABT6FVA1</accession>
<evidence type="ECO:0000313" key="1">
    <source>
        <dbReference type="EMBL" id="MDG3587189.1"/>
    </source>
</evidence>
<sequence>MLGCKCASLEEFVLHLHPALGIAAASPDETLFVEDIADSPTLARPQGGSRKCPKNVLYKYIGVDWF</sequence>
<dbReference type="Proteomes" id="UP001153642">
    <property type="component" value="Unassembled WGS sequence"/>
</dbReference>
<name>A0ABT6FVA1_9FLAO</name>
<evidence type="ECO:0000313" key="2">
    <source>
        <dbReference type="Proteomes" id="UP001153642"/>
    </source>
</evidence>
<proteinExistence type="predicted"/>
<reference evidence="1" key="1">
    <citation type="submission" date="2022-11" db="EMBL/GenBank/DDBJ databases">
        <title>High-quality draft genome sequence of Galbibacter sp. strain CMA-7.</title>
        <authorList>
            <person name="Wei L."/>
            <person name="Dong C."/>
            <person name="Shao Z."/>
        </authorList>
    </citation>
    <scope>NUCLEOTIDE SEQUENCE</scope>
    <source>
        <strain evidence="1">CMA-7</strain>
    </source>
</reference>
<gene>
    <name evidence="1" type="ORF">OSR52_15040</name>
</gene>